<dbReference type="Pfam" id="PF05958">
    <property type="entry name" value="tRNA_U5-meth_tr"/>
    <property type="match status" value="2"/>
</dbReference>
<dbReference type="PANTHER" id="PTHR11061:SF30">
    <property type="entry name" value="TRNA (URACIL(54)-C(5))-METHYLTRANSFERASE"/>
    <property type="match status" value="1"/>
</dbReference>
<dbReference type="OrthoDB" id="9804590at2"/>
<evidence type="ECO:0000256" key="6">
    <source>
        <dbReference type="SAM" id="MobiDB-lite"/>
    </source>
</evidence>
<evidence type="ECO:0000313" key="8">
    <source>
        <dbReference type="EMBL" id="TGN20301.1"/>
    </source>
</evidence>
<dbReference type="GO" id="GO:0070041">
    <property type="term" value="F:rRNA (uridine-C5-)-methyltransferase activity"/>
    <property type="evidence" value="ECO:0007669"/>
    <property type="project" value="TreeGrafter"/>
</dbReference>
<dbReference type="EMBL" id="RQHW01000013">
    <property type="protein sequence ID" value="TGN20301.1"/>
    <property type="molecule type" value="Genomic_DNA"/>
</dbReference>
<dbReference type="GO" id="GO:0070475">
    <property type="term" value="P:rRNA base methylation"/>
    <property type="evidence" value="ECO:0007669"/>
    <property type="project" value="TreeGrafter"/>
</dbReference>
<keyword evidence="9" id="KW-1185">Reference proteome</keyword>
<protein>
    <submittedName>
        <fullName evidence="8">Class I SAM-dependent RNA methyltransferase</fullName>
    </submittedName>
</protein>
<evidence type="ECO:0000256" key="2">
    <source>
        <dbReference type="ARBA" id="ARBA00022679"/>
    </source>
</evidence>
<keyword evidence="3 4" id="KW-0949">S-adenosyl-L-methionine</keyword>
<dbReference type="SUPFAM" id="SSF50249">
    <property type="entry name" value="Nucleic acid-binding proteins"/>
    <property type="match status" value="1"/>
</dbReference>
<dbReference type="PROSITE" id="PS01230">
    <property type="entry name" value="TRMA_1"/>
    <property type="match status" value="1"/>
</dbReference>
<evidence type="ECO:0000256" key="3">
    <source>
        <dbReference type="ARBA" id="ARBA00022691"/>
    </source>
</evidence>
<dbReference type="Gene3D" id="2.40.50.140">
    <property type="entry name" value="Nucleic acid-binding proteins"/>
    <property type="match status" value="1"/>
</dbReference>
<proteinExistence type="inferred from homology"/>
<dbReference type="AlphaFoldDB" id="A0A4R9M2T6"/>
<evidence type="ECO:0000256" key="1">
    <source>
        <dbReference type="ARBA" id="ARBA00022603"/>
    </source>
</evidence>
<dbReference type="PROSITE" id="PS51687">
    <property type="entry name" value="SAM_MT_RNA_M5U"/>
    <property type="match status" value="1"/>
</dbReference>
<feature type="compositionally biased region" description="Polar residues" evidence="6">
    <location>
        <begin position="165"/>
        <end position="179"/>
    </location>
</feature>
<dbReference type="InterPro" id="IPR029063">
    <property type="entry name" value="SAM-dependent_MTases_sf"/>
</dbReference>
<evidence type="ECO:0000256" key="5">
    <source>
        <dbReference type="PROSITE-ProRule" id="PRU10015"/>
    </source>
</evidence>
<gene>
    <name evidence="8" type="ORF">EHS15_03545</name>
</gene>
<dbReference type="PROSITE" id="PS50926">
    <property type="entry name" value="TRAM"/>
    <property type="match status" value="1"/>
</dbReference>
<dbReference type="Proteomes" id="UP000298058">
    <property type="component" value="Unassembled WGS sequence"/>
</dbReference>
<comment type="caution">
    <text evidence="8">The sequence shown here is derived from an EMBL/GenBank/DDBJ whole genome shotgun (WGS) entry which is preliminary data.</text>
</comment>
<feature type="binding site" evidence="4">
    <location>
        <position position="269"/>
    </location>
    <ligand>
        <name>S-adenosyl-L-methionine</name>
        <dbReference type="ChEBI" id="CHEBI:59789"/>
    </ligand>
</feature>
<feature type="active site" evidence="5">
    <location>
        <position position="342"/>
    </location>
</feature>
<dbReference type="InterPro" id="IPR012340">
    <property type="entry name" value="NA-bd_OB-fold"/>
</dbReference>
<evidence type="ECO:0000259" key="7">
    <source>
        <dbReference type="PROSITE" id="PS50926"/>
    </source>
</evidence>
<feature type="domain" description="TRAM" evidence="7">
    <location>
        <begin position="1"/>
        <end position="55"/>
    </location>
</feature>
<feature type="binding site" evidence="4">
    <location>
        <position position="220"/>
    </location>
    <ligand>
        <name>S-adenosyl-L-methionine</name>
        <dbReference type="ChEBI" id="CHEBI:59789"/>
    </ligand>
</feature>
<feature type="region of interest" description="Disordered" evidence="6">
    <location>
        <begin position="165"/>
        <end position="185"/>
    </location>
</feature>
<feature type="binding site" evidence="4">
    <location>
        <position position="315"/>
    </location>
    <ligand>
        <name>S-adenosyl-L-methionine</name>
        <dbReference type="ChEBI" id="CHEBI:59789"/>
    </ligand>
</feature>
<keyword evidence="1 4" id="KW-0489">Methyltransferase</keyword>
<keyword evidence="2 4" id="KW-0808">Transferase</keyword>
<dbReference type="SUPFAM" id="SSF53335">
    <property type="entry name" value="S-adenosyl-L-methionine-dependent methyltransferases"/>
    <property type="match status" value="1"/>
</dbReference>
<name>A0A4R9M2T6_9LEPT</name>
<dbReference type="CDD" id="cd02440">
    <property type="entry name" value="AdoMet_MTases"/>
    <property type="match status" value="1"/>
</dbReference>
<comment type="similarity">
    <text evidence="4">Belongs to the class I-like SAM-binding methyltransferase superfamily. RNA M5U methyltransferase family.</text>
</comment>
<feature type="binding site" evidence="4">
    <location>
        <position position="248"/>
    </location>
    <ligand>
        <name>S-adenosyl-L-methionine</name>
        <dbReference type="ChEBI" id="CHEBI:59789"/>
    </ligand>
</feature>
<organism evidence="8 9">
    <name type="scientific">Leptospira idonii</name>
    <dbReference type="NCBI Taxonomy" id="1193500"/>
    <lineage>
        <taxon>Bacteria</taxon>
        <taxon>Pseudomonadati</taxon>
        <taxon>Spirochaetota</taxon>
        <taxon>Spirochaetia</taxon>
        <taxon>Leptospirales</taxon>
        <taxon>Leptospiraceae</taxon>
        <taxon>Leptospira</taxon>
    </lineage>
</organism>
<evidence type="ECO:0000256" key="4">
    <source>
        <dbReference type="PROSITE-ProRule" id="PRU01024"/>
    </source>
</evidence>
<dbReference type="Gene3D" id="3.40.50.150">
    <property type="entry name" value="Vaccinia Virus protein VP39"/>
    <property type="match status" value="2"/>
</dbReference>
<dbReference type="InterPro" id="IPR010280">
    <property type="entry name" value="U5_MeTrfase_fam"/>
</dbReference>
<dbReference type="InterPro" id="IPR030390">
    <property type="entry name" value="MeTrfase_TrmA_AS"/>
</dbReference>
<feature type="active site" description="Nucleophile" evidence="4">
    <location>
        <position position="342"/>
    </location>
</feature>
<dbReference type="InterPro" id="IPR002792">
    <property type="entry name" value="TRAM_dom"/>
</dbReference>
<evidence type="ECO:0000313" key="9">
    <source>
        <dbReference type="Proteomes" id="UP000298058"/>
    </source>
</evidence>
<dbReference type="Gene3D" id="2.40.50.1070">
    <property type="match status" value="1"/>
</dbReference>
<dbReference type="PANTHER" id="PTHR11061">
    <property type="entry name" value="RNA M5U METHYLTRANSFERASE"/>
    <property type="match status" value="1"/>
</dbReference>
<dbReference type="RefSeq" id="WP_135759166.1">
    <property type="nucleotide sequence ID" value="NZ_RQHW01000013.1"/>
</dbReference>
<sequence length="393" mass="44863">MKKIRVNIEKWVHGGYSITHSEGRPIFITGGIPGEEVDITIEKDGKKERFGRVDQVHKVSPDRIDLDCSVFGECGGCSYRHISYEDELSLKRELLSELLSYELGKIKTIQGSPTHYRNNVQWQIRNGKPGFFSRFSHSIVDVPEQGCLNLDERLQWENLAPEIRTSSTRRSGDRNSNTKTKGDSIEVRISNEEAVDYSRNRSVFFIKGKTIHCPPKGFFQINTFLIPNWLDEIESMLGDKNEDVLELFCGAGLIGVSLSAKIPKLLGLEGHPKSIQFAKTNAVKNQIKNFEYKVSDLYQDLLPEQTKNFPTWIVNPPRSGLSSHLVEEVRKYLPKKIIYSSCNANTLQRDVKELLKSDYKISHVCLVDFFPRTAHYEVLVLLEKNESESKLIL</sequence>
<accession>A0A4R9M2T6</accession>
<reference evidence="8" key="1">
    <citation type="journal article" date="2019" name="PLoS Negl. Trop. Dis.">
        <title>Revisiting the worldwide diversity of Leptospira species in the environment.</title>
        <authorList>
            <person name="Vincent A.T."/>
            <person name="Schiettekatte O."/>
            <person name="Bourhy P."/>
            <person name="Veyrier F.J."/>
            <person name="Picardeau M."/>
        </authorList>
    </citation>
    <scope>NUCLEOTIDE SEQUENCE [LARGE SCALE GENOMIC DNA]</scope>
    <source>
        <strain evidence="8">201300427</strain>
    </source>
</reference>